<proteinExistence type="predicted"/>
<dbReference type="InterPro" id="IPR007466">
    <property type="entry name" value="Peptidyl-Arg-deiminase_porph"/>
</dbReference>
<evidence type="ECO:0000313" key="3">
    <source>
        <dbReference type="Proteomes" id="UP000315949"/>
    </source>
</evidence>
<dbReference type="OrthoDB" id="9808013at2"/>
<dbReference type="AlphaFoldDB" id="A0A5C5TUW3"/>
<accession>A0A5C5TUW3</accession>
<dbReference type="Gene3D" id="3.75.10.10">
    <property type="entry name" value="L-arginine/glycine Amidinotransferase, Chain A"/>
    <property type="match status" value="1"/>
</dbReference>
<keyword evidence="1" id="KW-0378">Hydrolase</keyword>
<protein>
    <submittedName>
        <fullName evidence="2">Agmatine deiminase family protein</fullName>
    </submittedName>
</protein>
<sequence>MPDTSAPRFPAEWEPQSAILIAWPHAGTDWAERLGEVEDTYIALVAAITRFQPVIVCVADEDVESYAQARLSSNRVDMARVRFVEVPYDDTWLRDTGPITLREGDSFRLLDFRFTGWGGKFEASRDDRLVERLHGMGIFCNSSRQHIDFSLEGGAIETDGAGTLLTTWQCLHQRHPDAEREQLGRQLADWLHQDRVLWLDHGYLEGDDTDAHVDTLARFAAPDAIVFQACDDPADSHHAPLQAMAAELAALRTADDRPYRLFPLPWPRPVIDGGRRLAASYANFLIANGAVLMPAYGDPADAAAAAVLGEAFPGREIVPIPCRPLIWQNGSLHCLTMQLPEGLVA</sequence>
<comment type="caution">
    <text evidence="2">The sequence shown here is derived from an EMBL/GenBank/DDBJ whole genome shotgun (WGS) entry which is preliminary data.</text>
</comment>
<dbReference type="PANTHER" id="PTHR31377:SF0">
    <property type="entry name" value="AGMATINE DEIMINASE-RELATED"/>
    <property type="match status" value="1"/>
</dbReference>
<dbReference type="GO" id="GO:0004668">
    <property type="term" value="F:protein-arginine deiminase activity"/>
    <property type="evidence" value="ECO:0007669"/>
    <property type="project" value="InterPro"/>
</dbReference>
<dbReference type="Proteomes" id="UP000315949">
    <property type="component" value="Unassembled WGS sequence"/>
</dbReference>
<dbReference type="EMBL" id="VOHE01000008">
    <property type="protein sequence ID" value="TWT17387.1"/>
    <property type="molecule type" value="Genomic_DNA"/>
</dbReference>
<dbReference type="PANTHER" id="PTHR31377">
    <property type="entry name" value="AGMATINE DEIMINASE-RELATED"/>
    <property type="match status" value="1"/>
</dbReference>
<dbReference type="SUPFAM" id="SSF55909">
    <property type="entry name" value="Pentein"/>
    <property type="match status" value="1"/>
</dbReference>
<evidence type="ECO:0000313" key="2">
    <source>
        <dbReference type="EMBL" id="TWT17387.1"/>
    </source>
</evidence>
<dbReference type="GO" id="GO:0009446">
    <property type="term" value="P:putrescine biosynthetic process"/>
    <property type="evidence" value="ECO:0007669"/>
    <property type="project" value="InterPro"/>
</dbReference>
<gene>
    <name evidence="2" type="ORF">FQY79_13370</name>
</gene>
<organism evidence="2 3">
    <name type="scientific">Luteimonas wenzhouensis</name>
    <dbReference type="NCBI Taxonomy" id="2599615"/>
    <lineage>
        <taxon>Bacteria</taxon>
        <taxon>Pseudomonadati</taxon>
        <taxon>Pseudomonadota</taxon>
        <taxon>Gammaproteobacteria</taxon>
        <taxon>Lysobacterales</taxon>
        <taxon>Lysobacteraceae</taxon>
        <taxon>Luteimonas</taxon>
    </lineage>
</organism>
<dbReference type="RefSeq" id="WP_146313405.1">
    <property type="nucleotide sequence ID" value="NZ_VOHE01000008.1"/>
</dbReference>
<name>A0A5C5TUW3_9GAMM</name>
<dbReference type="GO" id="GO:0047632">
    <property type="term" value="F:agmatine deiminase activity"/>
    <property type="evidence" value="ECO:0007669"/>
    <property type="project" value="TreeGrafter"/>
</dbReference>
<keyword evidence="3" id="KW-1185">Reference proteome</keyword>
<reference evidence="2 3" key="1">
    <citation type="submission" date="2019-07" db="EMBL/GenBank/DDBJ databases">
        <title>Luteimonas sp. YD-1 nov., isolated from acidic soil.</title>
        <authorList>
            <person name="Zhou J."/>
        </authorList>
    </citation>
    <scope>NUCLEOTIDE SEQUENCE [LARGE SCALE GENOMIC DNA]</scope>
    <source>
        <strain evidence="2 3">YD-1</strain>
    </source>
</reference>
<evidence type="ECO:0000256" key="1">
    <source>
        <dbReference type="ARBA" id="ARBA00022801"/>
    </source>
</evidence>
<dbReference type="Pfam" id="PF04371">
    <property type="entry name" value="PAD_porph"/>
    <property type="match status" value="1"/>
</dbReference>